<dbReference type="GO" id="GO:0009055">
    <property type="term" value="F:electron transfer activity"/>
    <property type="evidence" value="ECO:0007669"/>
    <property type="project" value="UniProtKB-UniRule"/>
</dbReference>
<organism evidence="5 6">
    <name type="scientific">Streptomyces sioyaensis</name>
    <dbReference type="NCBI Taxonomy" id="67364"/>
    <lineage>
        <taxon>Bacteria</taxon>
        <taxon>Bacillati</taxon>
        <taxon>Actinomycetota</taxon>
        <taxon>Actinomycetes</taxon>
        <taxon>Kitasatosporales</taxon>
        <taxon>Streptomycetaceae</taxon>
        <taxon>Streptomyces</taxon>
    </lineage>
</organism>
<dbReference type="GO" id="GO:0005506">
    <property type="term" value="F:iron ion binding"/>
    <property type="evidence" value="ECO:0007669"/>
    <property type="project" value="UniProtKB-UniRule"/>
</dbReference>
<protein>
    <recommendedName>
        <fullName evidence="4">Ferredoxin</fullName>
    </recommendedName>
</protein>
<comment type="caution">
    <text evidence="5">The sequence shown here is derived from an EMBL/GenBank/DDBJ whole genome shotgun (WGS) entry which is preliminary data.</text>
</comment>
<keyword evidence="4" id="KW-0813">Transport</keyword>
<dbReference type="Pfam" id="PF13370">
    <property type="entry name" value="Fer4_13"/>
    <property type="match status" value="1"/>
</dbReference>
<evidence type="ECO:0000256" key="1">
    <source>
        <dbReference type="ARBA" id="ARBA00022723"/>
    </source>
</evidence>
<evidence type="ECO:0000313" key="6">
    <source>
        <dbReference type="Proteomes" id="UP000289482"/>
    </source>
</evidence>
<evidence type="ECO:0000256" key="2">
    <source>
        <dbReference type="ARBA" id="ARBA00023004"/>
    </source>
</evidence>
<sequence length="75" mass="7937">MVSRWAIAVDRTVCIGASVCANYAPEHFELRAGKSHPRVATTDPDEAVLDTAETCPVSAITVHDTDSGALLAPEE</sequence>
<name>A0A4Q1QKV6_9ACTN</name>
<dbReference type="PRINTS" id="PR00352">
    <property type="entry name" value="3FE4SFRDOXIN"/>
</dbReference>
<dbReference type="Proteomes" id="UP000289482">
    <property type="component" value="Unassembled WGS sequence"/>
</dbReference>
<keyword evidence="3 4" id="KW-0411">Iron-sulfur</keyword>
<evidence type="ECO:0000256" key="3">
    <source>
        <dbReference type="ARBA" id="ARBA00023014"/>
    </source>
</evidence>
<reference evidence="5 6" key="1">
    <citation type="submission" date="2019-01" db="EMBL/GenBank/DDBJ databases">
        <title>Draft genome sequences of the type strain Streptomyces sioyaensis DSM 40032 and its novel strain, TM32, a thermotolerant antibiotics-producing actinobacterium.</title>
        <authorList>
            <person name="Nakaew N."/>
            <person name="Lumyong S."/>
            <person name="Sloan W.T."/>
            <person name="Sungthong R."/>
        </authorList>
    </citation>
    <scope>NUCLEOTIDE SEQUENCE [LARGE SCALE GENOMIC DNA]</scope>
    <source>
        <strain evidence="5 6">DSM 40032</strain>
    </source>
</reference>
<dbReference type="AlphaFoldDB" id="A0A4Q1QKV6"/>
<dbReference type="Gene3D" id="3.30.70.20">
    <property type="match status" value="1"/>
</dbReference>
<keyword evidence="2 4" id="KW-0408">Iron</keyword>
<dbReference type="SUPFAM" id="SSF54862">
    <property type="entry name" value="4Fe-4S ferredoxins"/>
    <property type="match status" value="1"/>
</dbReference>
<proteinExistence type="predicted"/>
<keyword evidence="1 4" id="KW-0479">Metal-binding</keyword>
<keyword evidence="6" id="KW-1185">Reference proteome</keyword>
<gene>
    <name evidence="5" type="ORF">EST54_30340</name>
</gene>
<keyword evidence="4" id="KW-0249">Electron transport</keyword>
<evidence type="ECO:0000256" key="4">
    <source>
        <dbReference type="RuleBase" id="RU368020"/>
    </source>
</evidence>
<evidence type="ECO:0000313" key="5">
    <source>
        <dbReference type="EMBL" id="RXS59315.1"/>
    </source>
</evidence>
<dbReference type="InterPro" id="IPR001080">
    <property type="entry name" value="3Fe4S_ferredoxin"/>
</dbReference>
<accession>A0A4Q1QKV6</accession>
<dbReference type="EMBL" id="SDIF01000148">
    <property type="protein sequence ID" value="RXS59315.1"/>
    <property type="molecule type" value="Genomic_DNA"/>
</dbReference>
<comment type="function">
    <text evidence="4">Ferredoxins are iron-sulfur proteins that transfer electrons in a wide variety of metabolic reactions.</text>
</comment>
<dbReference type="GO" id="GO:0051536">
    <property type="term" value="F:iron-sulfur cluster binding"/>
    <property type="evidence" value="ECO:0007669"/>
    <property type="project" value="UniProtKB-KW"/>
</dbReference>